<feature type="signal peptide" evidence="1">
    <location>
        <begin position="1"/>
        <end position="26"/>
    </location>
</feature>
<gene>
    <name evidence="2" type="ORF">AGLY_006475</name>
</gene>
<dbReference type="AlphaFoldDB" id="A0A6G0TRQ5"/>
<feature type="chain" id="PRO_5026052942" evidence="1">
    <location>
        <begin position="27"/>
        <end position="200"/>
    </location>
</feature>
<proteinExistence type="predicted"/>
<dbReference type="Proteomes" id="UP000475862">
    <property type="component" value="Unassembled WGS sequence"/>
</dbReference>
<keyword evidence="3" id="KW-1185">Reference proteome</keyword>
<dbReference type="EMBL" id="VYZN01000018">
    <property type="protein sequence ID" value="KAE9537452.1"/>
    <property type="molecule type" value="Genomic_DNA"/>
</dbReference>
<evidence type="ECO:0000313" key="2">
    <source>
        <dbReference type="EMBL" id="KAE9537452.1"/>
    </source>
</evidence>
<organism evidence="2 3">
    <name type="scientific">Aphis glycines</name>
    <name type="common">Soybean aphid</name>
    <dbReference type="NCBI Taxonomy" id="307491"/>
    <lineage>
        <taxon>Eukaryota</taxon>
        <taxon>Metazoa</taxon>
        <taxon>Ecdysozoa</taxon>
        <taxon>Arthropoda</taxon>
        <taxon>Hexapoda</taxon>
        <taxon>Insecta</taxon>
        <taxon>Pterygota</taxon>
        <taxon>Neoptera</taxon>
        <taxon>Paraneoptera</taxon>
        <taxon>Hemiptera</taxon>
        <taxon>Sternorrhyncha</taxon>
        <taxon>Aphidomorpha</taxon>
        <taxon>Aphidoidea</taxon>
        <taxon>Aphididae</taxon>
        <taxon>Aphidini</taxon>
        <taxon>Aphis</taxon>
        <taxon>Aphis</taxon>
    </lineage>
</organism>
<accession>A0A6G0TRQ5</accession>
<keyword evidence="1" id="KW-0732">Signal</keyword>
<reference evidence="2 3" key="1">
    <citation type="submission" date="2019-08" db="EMBL/GenBank/DDBJ databases">
        <title>The genome of the soybean aphid Biotype 1, its phylome, world population structure and adaptation to the North American continent.</title>
        <authorList>
            <person name="Giordano R."/>
            <person name="Donthu R.K."/>
            <person name="Hernandez A.G."/>
            <person name="Wright C.L."/>
            <person name="Zimin A.V."/>
        </authorList>
    </citation>
    <scope>NUCLEOTIDE SEQUENCE [LARGE SCALE GENOMIC DNA]</scope>
    <source>
        <tissue evidence="2">Whole aphids</tissue>
    </source>
</reference>
<evidence type="ECO:0000256" key="1">
    <source>
        <dbReference type="SAM" id="SignalP"/>
    </source>
</evidence>
<name>A0A6G0TRQ5_APHGL</name>
<evidence type="ECO:0000313" key="3">
    <source>
        <dbReference type="Proteomes" id="UP000475862"/>
    </source>
</evidence>
<protein>
    <submittedName>
        <fullName evidence="2">Uncharacterized protein</fullName>
    </submittedName>
</protein>
<comment type="caution">
    <text evidence="2">The sequence shown here is derived from an EMBL/GenBank/DDBJ whole genome shotgun (WGS) entry which is preliminary data.</text>
</comment>
<sequence length="200" mass="22884">MTHQIFITNGLLALLFWLFNNVTKFGTNISNQPKSSLNIKKFTFLNDIPVNDKCIFLNPITTDEIKNYILSLTPMRMAFIAMAQSIYSYGIGSWGGAYNIQLNSLETTINSLIKISFKNPIGCALTEFGKRNPINVGIKMAVELNIDVGLFKIFSLYKKMRLELHSSHSISVSVEKTWFYNLFIFKTKFVKNKKILFMIN</sequence>
<dbReference type="OrthoDB" id="10598359at2759"/>